<keyword evidence="1" id="KW-0732">Signal</keyword>
<organism evidence="2 3">
    <name type="scientific">Hymenoscyphus fraxineus</name>
    <dbReference type="NCBI Taxonomy" id="746836"/>
    <lineage>
        <taxon>Eukaryota</taxon>
        <taxon>Fungi</taxon>
        <taxon>Dikarya</taxon>
        <taxon>Ascomycota</taxon>
        <taxon>Pezizomycotina</taxon>
        <taxon>Leotiomycetes</taxon>
        <taxon>Helotiales</taxon>
        <taxon>Helotiaceae</taxon>
        <taxon>Hymenoscyphus</taxon>
    </lineage>
</organism>
<gene>
    <name evidence="2" type="ORF">HYFRA_00002601</name>
</gene>
<protein>
    <submittedName>
        <fullName evidence="2">Uncharacterized protein</fullName>
    </submittedName>
</protein>
<evidence type="ECO:0000313" key="3">
    <source>
        <dbReference type="Proteomes" id="UP000696280"/>
    </source>
</evidence>
<dbReference type="Proteomes" id="UP000696280">
    <property type="component" value="Unassembled WGS sequence"/>
</dbReference>
<feature type="signal peptide" evidence="1">
    <location>
        <begin position="1"/>
        <end position="18"/>
    </location>
</feature>
<proteinExistence type="predicted"/>
<comment type="caution">
    <text evidence="2">The sequence shown here is derived from an EMBL/GenBank/DDBJ whole genome shotgun (WGS) entry which is preliminary data.</text>
</comment>
<name>A0A9N9L8I9_9HELO</name>
<evidence type="ECO:0000313" key="2">
    <source>
        <dbReference type="EMBL" id="CAG8961059.1"/>
    </source>
</evidence>
<dbReference type="EMBL" id="CAJVRL010000103">
    <property type="protein sequence ID" value="CAG8961059.1"/>
    <property type="molecule type" value="Genomic_DNA"/>
</dbReference>
<keyword evidence="3" id="KW-1185">Reference proteome</keyword>
<dbReference type="AlphaFoldDB" id="A0A9N9L8I9"/>
<sequence>MKFYQVLAFAVEFGVVCASPFALPAPAQLADCLYDKNHSFINSSSSNLIATADIMECTNHKSKRDLPRIDPGPGYSSDEVIAKRGNGSPPLIVPGVQVAAKISERGLETRAPPDVGFFDQTGDRPNVDIIPTNFLEAGNLDREWAIPICREVTKFDPHQTDKSGTFNYNIQGTHKKGLTLIHEKKYLHLLVTFTCADPEVLPNYNLMDLCTNAIHQAAQTTHELKYGFFDKQTVYSVVANHQIRIQSTEPKNQPHKRSYFGKPFGFINIQKFDEPKKRSTFGSPFGVINLQIGDEAQNVALFNINGLPGKK</sequence>
<feature type="chain" id="PRO_5040471985" evidence="1">
    <location>
        <begin position="19"/>
        <end position="311"/>
    </location>
</feature>
<reference evidence="2" key="1">
    <citation type="submission" date="2021-07" db="EMBL/GenBank/DDBJ databases">
        <authorList>
            <person name="Durling M."/>
        </authorList>
    </citation>
    <scope>NUCLEOTIDE SEQUENCE</scope>
</reference>
<dbReference type="OrthoDB" id="3770318at2759"/>
<accession>A0A9N9L8I9</accession>
<evidence type="ECO:0000256" key="1">
    <source>
        <dbReference type="SAM" id="SignalP"/>
    </source>
</evidence>